<organism evidence="1 2">
    <name type="scientific">Sphaeroforma arctica JP610</name>
    <dbReference type="NCBI Taxonomy" id="667725"/>
    <lineage>
        <taxon>Eukaryota</taxon>
        <taxon>Ichthyosporea</taxon>
        <taxon>Ichthyophonida</taxon>
        <taxon>Sphaeroforma</taxon>
    </lineage>
</organism>
<accession>A0A0L0FI85</accession>
<dbReference type="AlphaFoldDB" id="A0A0L0FI85"/>
<keyword evidence="2" id="KW-1185">Reference proteome</keyword>
<evidence type="ECO:0000313" key="2">
    <source>
        <dbReference type="Proteomes" id="UP000054560"/>
    </source>
</evidence>
<dbReference type="GeneID" id="25912243"/>
<dbReference type="RefSeq" id="XP_014149645.1">
    <property type="nucleotide sequence ID" value="XM_014294170.1"/>
</dbReference>
<dbReference type="Proteomes" id="UP000054560">
    <property type="component" value="Unassembled WGS sequence"/>
</dbReference>
<protein>
    <submittedName>
        <fullName evidence="1">Uncharacterized protein</fullName>
    </submittedName>
</protein>
<name>A0A0L0FI85_9EUKA</name>
<proteinExistence type="predicted"/>
<dbReference type="EMBL" id="KQ243446">
    <property type="protein sequence ID" value="KNC75743.1"/>
    <property type="molecule type" value="Genomic_DNA"/>
</dbReference>
<dbReference type="OrthoDB" id="101988at2759"/>
<gene>
    <name evidence="1" type="ORF">SARC_11739</name>
</gene>
<reference evidence="1 2" key="1">
    <citation type="submission" date="2011-02" db="EMBL/GenBank/DDBJ databases">
        <title>The Genome Sequence of Sphaeroforma arctica JP610.</title>
        <authorList>
            <consortium name="The Broad Institute Genome Sequencing Platform"/>
            <person name="Russ C."/>
            <person name="Cuomo C."/>
            <person name="Young S.K."/>
            <person name="Zeng Q."/>
            <person name="Gargeya S."/>
            <person name="Alvarado L."/>
            <person name="Berlin A."/>
            <person name="Chapman S.B."/>
            <person name="Chen Z."/>
            <person name="Freedman E."/>
            <person name="Gellesch M."/>
            <person name="Goldberg J."/>
            <person name="Griggs A."/>
            <person name="Gujja S."/>
            <person name="Heilman E."/>
            <person name="Heiman D."/>
            <person name="Howarth C."/>
            <person name="Mehta T."/>
            <person name="Neiman D."/>
            <person name="Pearson M."/>
            <person name="Roberts A."/>
            <person name="Saif S."/>
            <person name="Shea T."/>
            <person name="Shenoy N."/>
            <person name="Sisk P."/>
            <person name="Stolte C."/>
            <person name="Sykes S."/>
            <person name="White J."/>
            <person name="Yandava C."/>
            <person name="Burger G."/>
            <person name="Gray M.W."/>
            <person name="Holland P.W.H."/>
            <person name="King N."/>
            <person name="Lang F.B.F."/>
            <person name="Roger A.J."/>
            <person name="Ruiz-Trillo I."/>
            <person name="Haas B."/>
            <person name="Nusbaum C."/>
            <person name="Birren B."/>
        </authorList>
    </citation>
    <scope>NUCLEOTIDE SEQUENCE [LARGE SCALE GENOMIC DNA]</scope>
    <source>
        <strain evidence="1 2">JP610</strain>
    </source>
</reference>
<evidence type="ECO:0000313" key="1">
    <source>
        <dbReference type="EMBL" id="KNC75743.1"/>
    </source>
</evidence>
<dbReference type="eggNOG" id="ENOG502SIQ8">
    <property type="taxonomic scope" value="Eukaryota"/>
</dbReference>
<sequence>MVQAKVMAEYVKNMIRFLEYWRPEKNWNEEYPDTQMIPYSELIDILPSDVCDYFNKLAYGTEDPGPEEFSTQRRKASLEFLISKYMPRKRLEWDPVEMKGNPTRSGEVNDLLKAIERFETRAGYMVYDATNITYINLKYNENHPDEVFLEITRSKNIAKKSQVSRQVVLGSLDPYLCALSALTAHIIDRLRGRSTFSNLDLGYMFTSTGSTGRDEKLRTDVSRSKIKNIISAKGEISKLGTHSMRECVISRASTLDSML</sequence>